<dbReference type="RefSeq" id="WP_343920661.1">
    <property type="nucleotide sequence ID" value="NZ_BAAAJT010000002.1"/>
</dbReference>
<dbReference type="Pfam" id="PF10646">
    <property type="entry name" value="Germane"/>
    <property type="match status" value="1"/>
</dbReference>
<dbReference type="Pfam" id="PF10648">
    <property type="entry name" value="Gmad2"/>
    <property type="match status" value="1"/>
</dbReference>
<name>A0ABW4TPH9_9ACTN</name>
<gene>
    <name evidence="4" type="ORF">ACFSDE_17100</name>
</gene>
<evidence type="ECO:0000259" key="2">
    <source>
        <dbReference type="Pfam" id="PF10646"/>
    </source>
</evidence>
<feature type="compositionally biased region" description="Basic and acidic residues" evidence="1">
    <location>
        <begin position="42"/>
        <end position="56"/>
    </location>
</feature>
<dbReference type="InterPro" id="IPR018911">
    <property type="entry name" value="Gmad2_Ig-like_dom"/>
</dbReference>
<dbReference type="Proteomes" id="UP001597351">
    <property type="component" value="Unassembled WGS sequence"/>
</dbReference>
<reference evidence="5" key="1">
    <citation type="journal article" date="2019" name="Int. J. Syst. Evol. Microbiol.">
        <title>The Global Catalogue of Microorganisms (GCM) 10K type strain sequencing project: providing services to taxonomists for standard genome sequencing and annotation.</title>
        <authorList>
            <consortium name="The Broad Institute Genomics Platform"/>
            <consortium name="The Broad Institute Genome Sequencing Center for Infectious Disease"/>
            <person name="Wu L."/>
            <person name="Ma J."/>
        </authorList>
    </citation>
    <scope>NUCLEOTIDE SEQUENCE [LARGE SCALE GENOMIC DNA]</scope>
    <source>
        <strain evidence="5">CGMCC 1.12477</strain>
    </source>
</reference>
<feature type="domain" description="Bacterial spore germination immunoglobulin-like" evidence="3">
    <location>
        <begin position="209"/>
        <end position="293"/>
    </location>
</feature>
<organism evidence="4 5">
    <name type="scientific">Nocardioides aestuarii</name>
    <dbReference type="NCBI Taxonomy" id="252231"/>
    <lineage>
        <taxon>Bacteria</taxon>
        <taxon>Bacillati</taxon>
        <taxon>Actinomycetota</taxon>
        <taxon>Actinomycetes</taxon>
        <taxon>Propionibacteriales</taxon>
        <taxon>Nocardioidaceae</taxon>
        <taxon>Nocardioides</taxon>
    </lineage>
</organism>
<evidence type="ECO:0000259" key="3">
    <source>
        <dbReference type="Pfam" id="PF10648"/>
    </source>
</evidence>
<dbReference type="PROSITE" id="PS51257">
    <property type="entry name" value="PROKAR_LIPOPROTEIN"/>
    <property type="match status" value="1"/>
</dbReference>
<dbReference type="EMBL" id="JBHUGD010000003">
    <property type="protein sequence ID" value="MFD1948524.1"/>
    <property type="molecule type" value="Genomic_DNA"/>
</dbReference>
<evidence type="ECO:0000256" key="1">
    <source>
        <dbReference type="SAM" id="MobiDB-lite"/>
    </source>
</evidence>
<proteinExistence type="predicted"/>
<sequence length="309" mass="31836">MHTRLPRTLLPGVALVAAGLLVLGGCGDDPSPASGDTSPTRGTDRPDRPGKGDDRPSVAPTSEGGGAATTVPVYFVGDTERAGPRLYREFQRVDGDPLVAAAGLLTAGDSLDPDYRTLFPGGAFAAVSYDAGRLVATLADDGWTTRAPGMSRSEARVAVQSLVYTLQGVQQERAPLVVEDAGGSPTTLFGVDTSGGVAAAPPLDVLSHVSLTSPEEGASVDGGTLEVSGVGNSFEANLGWEVRRGDEVVLDGYATLEGWMEEKLFPFEASVDVSGLEPGDYTFWVTTDDPAGGTEGVGAMTDDRSFTVG</sequence>
<dbReference type="InterPro" id="IPR019606">
    <property type="entry name" value="GerMN"/>
</dbReference>
<evidence type="ECO:0000313" key="4">
    <source>
        <dbReference type="EMBL" id="MFD1948524.1"/>
    </source>
</evidence>
<comment type="caution">
    <text evidence="4">The sequence shown here is derived from an EMBL/GenBank/DDBJ whole genome shotgun (WGS) entry which is preliminary data.</text>
</comment>
<protein>
    <submittedName>
        <fullName evidence="4">Gmad2 immunoglobulin-like domain-containing protein</fullName>
    </submittedName>
</protein>
<keyword evidence="5" id="KW-1185">Reference proteome</keyword>
<evidence type="ECO:0000313" key="5">
    <source>
        <dbReference type="Proteomes" id="UP001597351"/>
    </source>
</evidence>
<feature type="domain" description="GerMN" evidence="2">
    <location>
        <begin position="72"/>
        <end position="170"/>
    </location>
</feature>
<accession>A0ABW4TPH9</accession>
<feature type="region of interest" description="Disordered" evidence="1">
    <location>
        <begin position="28"/>
        <end position="71"/>
    </location>
</feature>